<dbReference type="Gene3D" id="1.10.443.10">
    <property type="entry name" value="Intergrase catalytic core"/>
    <property type="match status" value="1"/>
</dbReference>
<dbReference type="InterPro" id="IPR050090">
    <property type="entry name" value="Tyrosine_recombinase_XerCD"/>
</dbReference>
<comment type="similarity">
    <text evidence="9">Belongs to the 'phage' integrase family. XerC subfamily.</text>
</comment>
<organism evidence="12 13">
    <name type="scientific">Mariniflexile jejuense</name>
    <dbReference type="NCBI Taxonomy" id="1173582"/>
    <lineage>
        <taxon>Bacteria</taxon>
        <taxon>Pseudomonadati</taxon>
        <taxon>Bacteroidota</taxon>
        <taxon>Flavobacteriia</taxon>
        <taxon>Flavobacteriales</taxon>
        <taxon>Flavobacteriaceae</taxon>
        <taxon>Mariniflexile</taxon>
    </lineage>
</organism>
<keyword evidence="8 9" id="KW-0131">Cell cycle</keyword>
<feature type="active site" evidence="9">
    <location>
        <position position="170"/>
    </location>
</feature>
<evidence type="ECO:0000256" key="8">
    <source>
        <dbReference type="ARBA" id="ARBA00023306"/>
    </source>
</evidence>
<feature type="active site" description="O-(3'-phospho-DNA)-tyrosine intermediate" evidence="9">
    <location>
        <position position="275"/>
    </location>
</feature>
<evidence type="ECO:0000256" key="2">
    <source>
        <dbReference type="ARBA" id="ARBA00022490"/>
    </source>
</evidence>
<dbReference type="SUPFAM" id="SSF56349">
    <property type="entry name" value="DNA breaking-rejoining enzymes"/>
    <property type="match status" value="1"/>
</dbReference>
<feature type="active site" evidence="9">
    <location>
        <position position="240"/>
    </location>
</feature>
<evidence type="ECO:0000256" key="4">
    <source>
        <dbReference type="ARBA" id="ARBA00022829"/>
    </source>
</evidence>
<dbReference type="PANTHER" id="PTHR30349:SF77">
    <property type="entry name" value="TYROSINE RECOMBINASE XERC"/>
    <property type="match status" value="1"/>
</dbReference>
<keyword evidence="7 9" id="KW-0233">DNA recombination</keyword>
<dbReference type="Proteomes" id="UP001597061">
    <property type="component" value="Unassembled WGS sequence"/>
</dbReference>
<dbReference type="RefSeq" id="WP_379927082.1">
    <property type="nucleotide sequence ID" value="NZ_JBHTJI010000042.1"/>
</dbReference>
<comment type="subcellular location">
    <subcellularLocation>
        <location evidence="1 9">Cytoplasm</location>
    </subcellularLocation>
</comment>
<evidence type="ECO:0000256" key="6">
    <source>
        <dbReference type="ARBA" id="ARBA00023125"/>
    </source>
</evidence>
<dbReference type="InterPro" id="IPR044068">
    <property type="entry name" value="CB"/>
</dbReference>
<dbReference type="InterPro" id="IPR013762">
    <property type="entry name" value="Integrase-like_cat_sf"/>
</dbReference>
<evidence type="ECO:0000256" key="1">
    <source>
        <dbReference type="ARBA" id="ARBA00004496"/>
    </source>
</evidence>
<evidence type="ECO:0000313" key="12">
    <source>
        <dbReference type="EMBL" id="MFD0991405.1"/>
    </source>
</evidence>
<sequence length="296" mass="34214">MSFNSFTDYLLLEKNYSALTVNAYKKDLESFSKFANAEYRVESITQINYAQIRSWIVSLVENGLSNRSINRKISSLNTYYKFLLKTKTIEVNPLVKHKALKTSKKIQIPFSEAEVANVLDDFNFENDFEGIRNKLIIELFYSTGIRRIELVELKLLNFNLENSTLKVLGKCNKERIIPLLNSVLNTFHLYIKERNKLETILDDDYLFLTQKGVKIYETLVYRIINDYFSEASTKVKKSPHILRHSFATHLLNQGADLNAVKELLGHSSLAATQVYTHNSIAELKKVHINAHPRSKK</sequence>
<dbReference type="PROSITE" id="PS51898">
    <property type="entry name" value="TYR_RECOMBINASE"/>
    <property type="match status" value="1"/>
</dbReference>
<reference evidence="13" key="1">
    <citation type="journal article" date="2019" name="Int. J. Syst. Evol. Microbiol.">
        <title>The Global Catalogue of Microorganisms (GCM) 10K type strain sequencing project: providing services to taxonomists for standard genome sequencing and annotation.</title>
        <authorList>
            <consortium name="The Broad Institute Genomics Platform"/>
            <consortium name="The Broad Institute Genome Sequencing Center for Infectious Disease"/>
            <person name="Wu L."/>
            <person name="Ma J."/>
        </authorList>
    </citation>
    <scope>NUCLEOTIDE SEQUENCE [LARGE SCALE GENOMIC DNA]</scope>
    <source>
        <strain evidence="13">CCUG 62414</strain>
    </source>
</reference>
<evidence type="ECO:0000256" key="7">
    <source>
        <dbReference type="ARBA" id="ARBA00023172"/>
    </source>
</evidence>
<gene>
    <name evidence="9" type="primary">xerC</name>
    <name evidence="12" type="ORF">ACFQ1R_15000</name>
</gene>
<keyword evidence="4 9" id="KW-0159">Chromosome partition</keyword>
<dbReference type="InterPro" id="IPR002104">
    <property type="entry name" value="Integrase_catalytic"/>
</dbReference>
<comment type="caution">
    <text evidence="12">The sequence shown here is derived from an EMBL/GenBank/DDBJ whole genome shotgun (WGS) entry which is preliminary data.</text>
</comment>
<evidence type="ECO:0000256" key="3">
    <source>
        <dbReference type="ARBA" id="ARBA00022618"/>
    </source>
</evidence>
<evidence type="ECO:0000313" key="13">
    <source>
        <dbReference type="Proteomes" id="UP001597061"/>
    </source>
</evidence>
<evidence type="ECO:0000259" key="11">
    <source>
        <dbReference type="PROSITE" id="PS51900"/>
    </source>
</evidence>
<dbReference type="EMBL" id="JBHTJI010000042">
    <property type="protein sequence ID" value="MFD0991405.1"/>
    <property type="molecule type" value="Genomic_DNA"/>
</dbReference>
<evidence type="ECO:0000259" key="10">
    <source>
        <dbReference type="PROSITE" id="PS51898"/>
    </source>
</evidence>
<keyword evidence="3 9" id="KW-0132">Cell division</keyword>
<dbReference type="HAMAP" id="MF_01808">
    <property type="entry name" value="Recomb_XerC_XerD"/>
    <property type="match status" value="1"/>
</dbReference>
<accession>A0ABW3JMM3</accession>
<keyword evidence="2 9" id="KW-0963">Cytoplasm</keyword>
<dbReference type="InterPro" id="IPR010998">
    <property type="entry name" value="Integrase_recombinase_N"/>
</dbReference>
<comment type="function">
    <text evidence="9">Site-specific tyrosine recombinase, which acts by catalyzing the cutting and rejoining of the recombining DNA molecules. The XerC-XerD complex is essential to convert dimers of the bacterial chromosome into monomers to permit their segregation at cell division. It also contributes to the segregational stability of plasmids.</text>
</comment>
<feature type="domain" description="Tyr recombinase" evidence="10">
    <location>
        <begin position="105"/>
        <end position="288"/>
    </location>
</feature>
<evidence type="ECO:0000256" key="5">
    <source>
        <dbReference type="ARBA" id="ARBA00022908"/>
    </source>
</evidence>
<dbReference type="Gene3D" id="1.10.150.130">
    <property type="match status" value="1"/>
</dbReference>
<protein>
    <recommendedName>
        <fullName evidence="9">Tyrosine recombinase XerC</fullName>
    </recommendedName>
</protein>
<dbReference type="Pfam" id="PF02899">
    <property type="entry name" value="Phage_int_SAM_1"/>
    <property type="match status" value="1"/>
</dbReference>
<feature type="active site" evidence="9">
    <location>
        <position position="243"/>
    </location>
</feature>
<comment type="subunit">
    <text evidence="9">Forms a cyclic heterotetrameric complex composed of two molecules of XerC and two molecules of XerD.</text>
</comment>
<keyword evidence="6 9" id="KW-0238">DNA-binding</keyword>
<dbReference type="InterPro" id="IPR023009">
    <property type="entry name" value="Tyrosine_recombinase_XerC/XerD"/>
</dbReference>
<proteinExistence type="inferred from homology"/>
<feature type="domain" description="Core-binding (CB)" evidence="11">
    <location>
        <begin position="1"/>
        <end position="84"/>
    </location>
</feature>
<keyword evidence="13" id="KW-1185">Reference proteome</keyword>
<dbReference type="InterPro" id="IPR004107">
    <property type="entry name" value="Integrase_SAM-like_N"/>
</dbReference>
<dbReference type="PANTHER" id="PTHR30349">
    <property type="entry name" value="PHAGE INTEGRASE-RELATED"/>
    <property type="match status" value="1"/>
</dbReference>
<dbReference type="InterPro" id="IPR011010">
    <property type="entry name" value="DNA_brk_join_enz"/>
</dbReference>
<name>A0ABW3JMM3_9FLAO</name>
<keyword evidence="5 9" id="KW-0229">DNA integration</keyword>
<dbReference type="PROSITE" id="PS51900">
    <property type="entry name" value="CB"/>
    <property type="match status" value="1"/>
</dbReference>
<feature type="active site" evidence="9">
    <location>
        <position position="266"/>
    </location>
</feature>
<feature type="active site" evidence="9">
    <location>
        <position position="146"/>
    </location>
</feature>
<evidence type="ECO:0000256" key="9">
    <source>
        <dbReference type="HAMAP-Rule" id="MF_01808"/>
    </source>
</evidence>
<dbReference type="Pfam" id="PF00589">
    <property type="entry name" value="Phage_integrase"/>
    <property type="match status" value="1"/>
</dbReference>